<keyword evidence="4 6" id="KW-1133">Transmembrane helix</keyword>
<dbReference type="InterPro" id="IPR051449">
    <property type="entry name" value="ABC-2_transporter_component"/>
</dbReference>
<organism evidence="7 8">
    <name type="scientific">Caligus rogercresseyi</name>
    <name type="common">Sea louse</name>
    <dbReference type="NCBI Taxonomy" id="217165"/>
    <lineage>
        <taxon>Eukaryota</taxon>
        <taxon>Metazoa</taxon>
        <taxon>Ecdysozoa</taxon>
        <taxon>Arthropoda</taxon>
        <taxon>Crustacea</taxon>
        <taxon>Multicrustacea</taxon>
        <taxon>Hexanauplia</taxon>
        <taxon>Copepoda</taxon>
        <taxon>Siphonostomatoida</taxon>
        <taxon>Caligidae</taxon>
        <taxon>Caligus</taxon>
    </lineage>
</organism>
<sequence length="142" mass="15791">VSFTIQRLIYESYTHFIQGLMKDCELPPELAESPVAFEEPIYGVANPSFTSFMAPGVIIIIIYFLAMALTGDVFLLERRDVSAVEYISAVILTQFIVMVAQTIITLVFILVVFGIKCNGPLLWLVILTLLQGTAGMTFGKEY</sequence>
<feature type="transmembrane region" description="Helical" evidence="6">
    <location>
        <begin position="87"/>
        <end position="115"/>
    </location>
</feature>
<feature type="transmembrane region" description="Helical" evidence="6">
    <location>
        <begin position="52"/>
        <end position="75"/>
    </location>
</feature>
<evidence type="ECO:0000256" key="2">
    <source>
        <dbReference type="ARBA" id="ARBA00022475"/>
    </source>
</evidence>
<dbReference type="AlphaFoldDB" id="A0A7T8K0W9"/>
<evidence type="ECO:0000256" key="3">
    <source>
        <dbReference type="ARBA" id="ARBA00022692"/>
    </source>
</evidence>
<dbReference type="EMBL" id="CP045899">
    <property type="protein sequence ID" value="QQP40870.1"/>
    <property type="molecule type" value="Genomic_DNA"/>
</dbReference>
<feature type="transmembrane region" description="Helical" evidence="6">
    <location>
        <begin position="121"/>
        <end position="139"/>
    </location>
</feature>
<dbReference type="GO" id="GO:0005524">
    <property type="term" value="F:ATP binding"/>
    <property type="evidence" value="ECO:0007669"/>
    <property type="project" value="UniProtKB-KW"/>
</dbReference>
<accession>A0A7T8K0W9</accession>
<evidence type="ECO:0000256" key="6">
    <source>
        <dbReference type="SAM" id="Phobius"/>
    </source>
</evidence>
<evidence type="ECO:0000256" key="1">
    <source>
        <dbReference type="ARBA" id="ARBA00004651"/>
    </source>
</evidence>
<keyword evidence="7" id="KW-0067">ATP-binding</keyword>
<dbReference type="OrthoDB" id="10255969at2759"/>
<keyword evidence="2" id="KW-1003">Cell membrane</keyword>
<dbReference type="GO" id="GO:0005886">
    <property type="term" value="C:plasma membrane"/>
    <property type="evidence" value="ECO:0007669"/>
    <property type="project" value="UniProtKB-SubCell"/>
</dbReference>
<evidence type="ECO:0000313" key="7">
    <source>
        <dbReference type="EMBL" id="QQP40870.1"/>
    </source>
</evidence>
<reference evidence="8" key="1">
    <citation type="submission" date="2021-01" db="EMBL/GenBank/DDBJ databases">
        <title>Caligus Genome Assembly.</title>
        <authorList>
            <person name="Gallardo-Escarate C."/>
        </authorList>
    </citation>
    <scope>NUCLEOTIDE SEQUENCE [LARGE SCALE GENOMIC DNA]</scope>
</reference>
<keyword evidence="8" id="KW-1185">Reference proteome</keyword>
<proteinExistence type="predicted"/>
<dbReference type="Proteomes" id="UP000595437">
    <property type="component" value="Chromosome 10"/>
</dbReference>
<evidence type="ECO:0000256" key="5">
    <source>
        <dbReference type="ARBA" id="ARBA00023136"/>
    </source>
</evidence>
<comment type="subcellular location">
    <subcellularLocation>
        <location evidence="1">Cell membrane</location>
        <topology evidence="1">Multi-pass membrane protein</topology>
    </subcellularLocation>
</comment>
<keyword evidence="5 6" id="KW-0472">Membrane</keyword>
<evidence type="ECO:0000313" key="8">
    <source>
        <dbReference type="Proteomes" id="UP000595437"/>
    </source>
</evidence>
<keyword evidence="3 6" id="KW-0812">Transmembrane</keyword>
<keyword evidence="7" id="KW-0547">Nucleotide-binding</keyword>
<dbReference type="PANTHER" id="PTHR30294">
    <property type="entry name" value="MEMBRANE COMPONENT OF ABC TRANSPORTER YHHJ-RELATED"/>
    <property type="match status" value="1"/>
</dbReference>
<dbReference type="PANTHER" id="PTHR30294:SF38">
    <property type="entry name" value="TRANSPORT PERMEASE PROTEIN"/>
    <property type="match status" value="1"/>
</dbReference>
<feature type="non-terminal residue" evidence="7">
    <location>
        <position position="1"/>
    </location>
</feature>
<evidence type="ECO:0000256" key="4">
    <source>
        <dbReference type="ARBA" id="ARBA00022989"/>
    </source>
</evidence>
<gene>
    <name evidence="7" type="ORF">FKW44_015063</name>
</gene>
<name>A0A7T8K0W9_CALRO</name>
<protein>
    <submittedName>
        <fullName evidence="7">ATP-binding cassette sub-family G member 20</fullName>
    </submittedName>
</protein>